<feature type="domain" description="FAS1" evidence="1">
    <location>
        <begin position="599"/>
        <end position="753"/>
    </location>
</feature>
<accession>A0ABS1CRF0</accession>
<evidence type="ECO:0000313" key="3">
    <source>
        <dbReference type="Proteomes" id="UP000697995"/>
    </source>
</evidence>
<dbReference type="Gene3D" id="2.30.180.10">
    <property type="entry name" value="FAS1 domain"/>
    <property type="match status" value="4"/>
</dbReference>
<feature type="domain" description="FAS1" evidence="1">
    <location>
        <begin position="246"/>
        <end position="403"/>
    </location>
</feature>
<dbReference type="PROSITE" id="PS50213">
    <property type="entry name" value="FAS1"/>
    <property type="match status" value="4"/>
</dbReference>
<feature type="domain" description="FAS1" evidence="1">
    <location>
        <begin position="68"/>
        <end position="223"/>
    </location>
</feature>
<sequence>MPQRLAKGKTLDSAGSWLRMAWARRRILSCAFLSPKRICGINSHILPTLQETPMTLAAHPPSLDGLLAASGTGFDANGNDFDILNQALSATGLTAALADPDAHLTLLAPTDAAFIRLAQGFGFTGTDEAGAFGAIATTLAGLAPDGDPLPLLANVLRYHVLGESLSRTELLGRQSVQTLLEGSTISPFGSRLEDADPSFADPVVQPGGTAASNGTLLTLNGVLLPADLPGNGPAPAPLPTLAERLAASGTGLDANGRDFDILNLAISAAGLTEALDPATGAKTLLAPTDAAFIRLAQTLGFDGTDEQGAVDAILGALGSLAPDGDPLPLLRQVLSYHLIDGKFSVEQLRAEGSFEPGGLGVPLTIRGNLLQDADPAQPDARFAPGQTNIEAADGALQAIDRVLLPIALDLPPPSIADVIAGSGNGFDFNREDFDILKAALGVAGLTAALDDPEASLTLFAPTDAAFLRLAHDLGYTGRDEAEALDTIVQGLAALDPNGDPLPLLTTVLTYHVAPEALTAKEIREAPEITTLSGLTIEPFGSRLVDLDPTLPDAQLLRGRADLAAGNGFIQAIDRVLLPANIPEAAGTAAPAPTISGLLAASGTGFDSNGNDFDLLNAALQATGLDTVLADPAAELTLLAPTDAAFGRLAKALGDTSGTEEGALSTILGALGTLGGGDPLPLLGDILRFHVIDGRSSREQLFAEGSAQPLFGPELEFRGVQIIDAEPRATSRFIAEGSDQFAANGALHAITGVLLPIDVPLI</sequence>
<organism evidence="2 3">
    <name type="scientific">Paracraurococcus ruber</name>
    <dbReference type="NCBI Taxonomy" id="77675"/>
    <lineage>
        <taxon>Bacteria</taxon>
        <taxon>Pseudomonadati</taxon>
        <taxon>Pseudomonadota</taxon>
        <taxon>Alphaproteobacteria</taxon>
        <taxon>Acetobacterales</taxon>
        <taxon>Roseomonadaceae</taxon>
        <taxon>Paracraurococcus</taxon>
    </lineage>
</organism>
<dbReference type="InterPro" id="IPR050904">
    <property type="entry name" value="Adhesion/Biosynth-related"/>
</dbReference>
<gene>
    <name evidence="2" type="ORF">CKO45_01980</name>
</gene>
<protein>
    <recommendedName>
        <fullName evidence="1">FAS1 domain-containing protein</fullName>
    </recommendedName>
</protein>
<reference evidence="2 3" key="1">
    <citation type="journal article" date="2020" name="Microorganisms">
        <title>Osmotic Adaptation and Compatible Solute Biosynthesis of Phototrophic Bacteria as Revealed from Genome Analyses.</title>
        <authorList>
            <person name="Imhoff J.F."/>
            <person name="Rahn T."/>
            <person name="Kunzel S."/>
            <person name="Keller A."/>
            <person name="Neulinger S.C."/>
        </authorList>
    </citation>
    <scope>NUCLEOTIDE SEQUENCE [LARGE SCALE GENOMIC DNA]</scope>
    <source>
        <strain evidence="2 3">DSM 15382</strain>
    </source>
</reference>
<name>A0ABS1CRF0_9PROT</name>
<dbReference type="PANTHER" id="PTHR10900:SF77">
    <property type="entry name" value="FI19380P1"/>
    <property type="match status" value="1"/>
</dbReference>
<dbReference type="InterPro" id="IPR036378">
    <property type="entry name" value="FAS1_dom_sf"/>
</dbReference>
<dbReference type="InterPro" id="IPR000782">
    <property type="entry name" value="FAS1_domain"/>
</dbReference>
<evidence type="ECO:0000259" key="1">
    <source>
        <dbReference type="PROSITE" id="PS50213"/>
    </source>
</evidence>
<dbReference type="Pfam" id="PF02469">
    <property type="entry name" value="Fasciclin"/>
    <property type="match status" value="4"/>
</dbReference>
<dbReference type="Proteomes" id="UP000697995">
    <property type="component" value="Unassembled WGS sequence"/>
</dbReference>
<dbReference type="PANTHER" id="PTHR10900">
    <property type="entry name" value="PERIOSTIN-RELATED"/>
    <property type="match status" value="1"/>
</dbReference>
<comment type="caution">
    <text evidence="2">The sequence shown here is derived from an EMBL/GenBank/DDBJ whole genome shotgun (WGS) entry which is preliminary data.</text>
</comment>
<dbReference type="EMBL" id="NRSG01000007">
    <property type="protein sequence ID" value="MBK1656995.1"/>
    <property type="molecule type" value="Genomic_DNA"/>
</dbReference>
<proteinExistence type="predicted"/>
<evidence type="ECO:0000313" key="2">
    <source>
        <dbReference type="EMBL" id="MBK1656995.1"/>
    </source>
</evidence>
<feature type="domain" description="FAS1" evidence="1">
    <location>
        <begin position="420"/>
        <end position="576"/>
    </location>
</feature>
<keyword evidence="3" id="KW-1185">Reference proteome</keyword>
<dbReference type="SMART" id="SM00554">
    <property type="entry name" value="FAS1"/>
    <property type="match status" value="4"/>
</dbReference>
<dbReference type="SUPFAM" id="SSF82153">
    <property type="entry name" value="FAS1 domain"/>
    <property type="match status" value="4"/>
</dbReference>